<feature type="compositionally biased region" description="Acidic residues" evidence="2">
    <location>
        <begin position="447"/>
        <end position="462"/>
    </location>
</feature>
<dbReference type="PANTHER" id="PTHR46872:SF10">
    <property type="entry name" value="MYB-LIKE DOMAIN-CONTAINING PROTEIN"/>
    <property type="match status" value="1"/>
</dbReference>
<feature type="region of interest" description="Disordered" evidence="2">
    <location>
        <begin position="101"/>
        <end position="144"/>
    </location>
</feature>
<keyword evidence="1" id="KW-0539">Nucleus</keyword>
<feature type="region of interest" description="Disordered" evidence="2">
    <location>
        <begin position="443"/>
        <end position="462"/>
    </location>
</feature>
<keyword evidence="5" id="KW-1185">Reference proteome</keyword>
<dbReference type="OrthoDB" id="1938526at2759"/>
<sequence length="462" mass="52267">MTKRNIARMERLRSRSNCEQQRRREEAILPSSSAQMDMLAWWKGLALDPCNPHASKNSFRKIRNQSLKVRKLMRSCNVEYPPKKRRFEQFIGGTKLTTASTLAPEESDNPNVKKLGNTQFSSVSSSLNSGDRTESHKQQVVFNSHSSCSTLTSEDSLKEKHVNTDITSLDGTKCSSVSKDYPLNDSPRFIQKKKDCLRFVNGPSQLSSTTQDAPQSNFIDLIHSSDSSSSEEPNSKFQRALGIIDSVQNPVAVADFIDSAMRMISSGDHFCRPVVPIGPKFQAEIPEWTCLEKRKNLYGGDDDSENLKWLGTRIWPMEGRNTKNTVKAVAKGRHGACSCVSPGSADCVKRHVHKERLRLQSEIGAAFGCWKFDEMGEEAVLKSWTLEEQSRFESLVKVNPLWKEANFWKLALKRFPSKSKKSILSYYFNVFIPRRMSLQSKSSLETFDSDDDQADEEVPVEE</sequence>
<evidence type="ECO:0000313" key="4">
    <source>
        <dbReference type="EMBL" id="KAE8099258.1"/>
    </source>
</evidence>
<reference evidence="4 5" key="1">
    <citation type="submission" date="2019-06" db="EMBL/GenBank/DDBJ databases">
        <title>A chromosomal-level reference genome of Carpinus fangiana (Coryloideae, Betulaceae).</title>
        <authorList>
            <person name="Yang X."/>
            <person name="Wang Z."/>
            <person name="Zhang L."/>
            <person name="Hao G."/>
            <person name="Liu J."/>
            <person name="Yang Y."/>
        </authorList>
    </citation>
    <scope>NUCLEOTIDE SEQUENCE [LARGE SCALE GENOMIC DNA]</scope>
    <source>
        <strain evidence="4">Cfa_2016G</strain>
        <tissue evidence="4">Leaf</tissue>
    </source>
</reference>
<organism evidence="4 5">
    <name type="scientific">Carpinus fangiana</name>
    <dbReference type="NCBI Taxonomy" id="176857"/>
    <lineage>
        <taxon>Eukaryota</taxon>
        <taxon>Viridiplantae</taxon>
        <taxon>Streptophyta</taxon>
        <taxon>Embryophyta</taxon>
        <taxon>Tracheophyta</taxon>
        <taxon>Spermatophyta</taxon>
        <taxon>Magnoliopsida</taxon>
        <taxon>eudicotyledons</taxon>
        <taxon>Gunneridae</taxon>
        <taxon>Pentapetalae</taxon>
        <taxon>rosids</taxon>
        <taxon>fabids</taxon>
        <taxon>Fagales</taxon>
        <taxon>Betulaceae</taxon>
        <taxon>Carpinus</taxon>
    </lineage>
</organism>
<evidence type="ECO:0000313" key="5">
    <source>
        <dbReference type="Proteomes" id="UP000327013"/>
    </source>
</evidence>
<feature type="region of interest" description="Disordered" evidence="2">
    <location>
        <begin position="1"/>
        <end position="24"/>
    </location>
</feature>
<dbReference type="EMBL" id="CM017327">
    <property type="protein sequence ID" value="KAE8099258.1"/>
    <property type="molecule type" value="Genomic_DNA"/>
</dbReference>
<gene>
    <name evidence="4" type="ORF">FH972_017254</name>
</gene>
<evidence type="ECO:0000256" key="1">
    <source>
        <dbReference type="ARBA" id="ARBA00023242"/>
    </source>
</evidence>
<dbReference type="AlphaFoldDB" id="A0A5N6RIX1"/>
<dbReference type="SMART" id="SM01189">
    <property type="entry name" value="ELM2"/>
    <property type="match status" value="1"/>
</dbReference>
<feature type="compositionally biased region" description="Polar residues" evidence="2">
    <location>
        <begin position="116"/>
        <end position="130"/>
    </location>
</feature>
<name>A0A5N6RIX1_9ROSI</name>
<dbReference type="InterPro" id="IPR001005">
    <property type="entry name" value="SANT/Myb"/>
</dbReference>
<dbReference type="InterPro" id="IPR000949">
    <property type="entry name" value="ELM2_dom"/>
</dbReference>
<dbReference type="Proteomes" id="UP000327013">
    <property type="component" value="Chromosome 7"/>
</dbReference>
<proteinExistence type="predicted"/>
<evidence type="ECO:0000259" key="3">
    <source>
        <dbReference type="SMART" id="SM01189"/>
    </source>
</evidence>
<accession>A0A5N6RIX1</accession>
<evidence type="ECO:0000256" key="2">
    <source>
        <dbReference type="SAM" id="MobiDB-lite"/>
    </source>
</evidence>
<dbReference type="PANTHER" id="PTHR46872">
    <property type="entry name" value="DNA BINDING PROTEIN"/>
    <property type="match status" value="1"/>
</dbReference>
<protein>
    <recommendedName>
        <fullName evidence="3">ELM2 domain-containing protein</fullName>
    </recommendedName>
</protein>
<dbReference type="CDD" id="cd00167">
    <property type="entry name" value="SANT"/>
    <property type="match status" value="1"/>
</dbReference>
<feature type="domain" description="ELM2" evidence="3">
    <location>
        <begin position="275"/>
        <end position="334"/>
    </location>
</feature>